<evidence type="ECO:0000313" key="3">
    <source>
        <dbReference type="Proteomes" id="UP001229081"/>
    </source>
</evidence>
<evidence type="ECO:0000256" key="1">
    <source>
        <dbReference type="SAM" id="MobiDB-lite"/>
    </source>
</evidence>
<dbReference type="AlphaFoldDB" id="A0AAJ1SGZ2"/>
<gene>
    <name evidence="2" type="ORF">QXL92_31310</name>
</gene>
<sequence length="245" mass="26530">MSTSRQKRKAVFDPSALDDEMDEMWPARSSAAPNPTQTPIAPPATPAREVSPATPSPRPSTPAEQRQPHSAPLQLVAESEPGHQRPHTPVRTELEVDHQRLRPTASPGSGGAAKRVRPPEVLLSAEVYDELYRVQIGEKKLRRGLARPMGTIVMDAIEAHAPRLATTWSTVASSTMGEGQLFERPSSNAVPRRRRHVTAPRTVVLSGVSAANGQRLDNLVLAWGAGTRSALVEQALRYEFGLLGA</sequence>
<accession>A0AAJ1SGZ2</accession>
<reference evidence="2" key="1">
    <citation type="submission" date="2023-06" db="EMBL/GenBank/DDBJ databases">
        <title>Identification of two novel mycobacterium reveal diversities and complexities of Mycobacterium gordonae clade.</title>
        <authorList>
            <person name="Matsumoto Y."/>
            <person name="Nakamura S."/>
            <person name="Motooka D."/>
            <person name="Fukushima K."/>
        </authorList>
    </citation>
    <scope>NUCLEOTIDE SEQUENCE</scope>
    <source>
        <strain evidence="2">TY812</strain>
    </source>
</reference>
<name>A0AAJ1SGZ2_9MYCO</name>
<protein>
    <submittedName>
        <fullName evidence="2">Uncharacterized protein</fullName>
    </submittedName>
</protein>
<feature type="region of interest" description="Disordered" evidence="1">
    <location>
        <begin position="1"/>
        <end position="116"/>
    </location>
</feature>
<proteinExistence type="predicted"/>
<organism evidence="2 3">
    <name type="scientific">Mycobacterium paragordonae</name>
    <dbReference type="NCBI Taxonomy" id="1389713"/>
    <lineage>
        <taxon>Bacteria</taxon>
        <taxon>Bacillati</taxon>
        <taxon>Actinomycetota</taxon>
        <taxon>Actinomycetes</taxon>
        <taxon>Mycobacteriales</taxon>
        <taxon>Mycobacteriaceae</taxon>
        <taxon>Mycobacterium</taxon>
    </lineage>
</organism>
<dbReference type="EMBL" id="JAUFSA010000004">
    <property type="protein sequence ID" value="MDP7739224.1"/>
    <property type="molecule type" value="Genomic_DNA"/>
</dbReference>
<evidence type="ECO:0000313" key="2">
    <source>
        <dbReference type="EMBL" id="MDP7739224.1"/>
    </source>
</evidence>
<comment type="caution">
    <text evidence="2">The sequence shown here is derived from an EMBL/GenBank/DDBJ whole genome shotgun (WGS) entry which is preliminary data.</text>
</comment>
<feature type="compositionally biased region" description="Basic and acidic residues" evidence="1">
    <location>
        <begin position="90"/>
        <end position="100"/>
    </location>
</feature>
<dbReference type="RefSeq" id="WP_133437117.1">
    <property type="nucleotide sequence ID" value="NZ_JAUFSA010000004.1"/>
</dbReference>
<dbReference type="Proteomes" id="UP001229081">
    <property type="component" value="Unassembled WGS sequence"/>
</dbReference>